<organism evidence="3 4">
    <name type="scientific">Candidatus Karelsulcia muelleri PSPU</name>
    <dbReference type="NCBI Taxonomy" id="1189303"/>
    <lineage>
        <taxon>Bacteria</taxon>
        <taxon>Pseudomonadati</taxon>
        <taxon>Bacteroidota</taxon>
        <taxon>Flavobacteriia</taxon>
        <taxon>Flavobacteriales</taxon>
        <taxon>Candidatus Karelsulcia</taxon>
    </lineage>
</organism>
<evidence type="ECO:0000313" key="3">
    <source>
        <dbReference type="EMBL" id="BAO66238.1"/>
    </source>
</evidence>
<evidence type="ECO:0000259" key="2">
    <source>
        <dbReference type="Pfam" id="PF02775"/>
    </source>
</evidence>
<evidence type="ECO:0000256" key="1">
    <source>
        <dbReference type="ARBA" id="ARBA00023002"/>
    </source>
</evidence>
<dbReference type="RefSeq" id="WP_201277728.1">
    <property type="nucleotide sequence ID" value="NZ_AP013293.1"/>
</dbReference>
<protein>
    <submittedName>
        <fullName evidence="3">2-oxoglutarate ferredoxin oxidoreductase subunit beta</fullName>
    </submittedName>
</protein>
<dbReference type="InterPro" id="IPR029061">
    <property type="entry name" value="THDP-binding"/>
</dbReference>
<dbReference type="Proteomes" id="UP000031659">
    <property type="component" value="Chromosome"/>
</dbReference>
<keyword evidence="1" id="KW-0560">Oxidoreductase</keyword>
<dbReference type="PANTHER" id="PTHR48084:SF4">
    <property type="entry name" value="2-OXOGLUTARATE OXIDOREDUCTASE SUBUNIT KORB"/>
    <property type="match status" value="1"/>
</dbReference>
<dbReference type="GO" id="GO:0030976">
    <property type="term" value="F:thiamine pyrophosphate binding"/>
    <property type="evidence" value="ECO:0007669"/>
    <property type="project" value="InterPro"/>
</dbReference>
<feature type="domain" description="Thiamine pyrophosphate enzyme TPP-binding" evidence="2">
    <location>
        <begin position="49"/>
        <end position="196"/>
    </location>
</feature>
<evidence type="ECO:0000313" key="4">
    <source>
        <dbReference type="Proteomes" id="UP000031659"/>
    </source>
</evidence>
<name>A0AAD1EX99_9FLAO</name>
<dbReference type="SUPFAM" id="SSF52518">
    <property type="entry name" value="Thiamin diphosphate-binding fold (THDP-binding)"/>
    <property type="match status" value="1"/>
</dbReference>
<dbReference type="KEGG" id="smup:SMPSPU_061"/>
<dbReference type="GO" id="GO:0045333">
    <property type="term" value="P:cellular respiration"/>
    <property type="evidence" value="ECO:0007669"/>
    <property type="project" value="UniProtKB-ARBA"/>
</dbReference>
<sequence>MKKKKNYFIYNKKVKWCPGCGNFSILKQIKSLLSEIGVKKEKIVFVSGIGCSSRLPYYLNTFGIHGIHGRAPSIATGIKLSNPNLSVWIITGDGDGLSIGVNHLLHLFRRNINVNILLFNNKIYGLTKGQYSPTSSFGKKTKYSPLGTIERPFNTLSLALGSGATFVARSIDINTKHLKKMLIESNNHKGTSFLEIYQNCNIFNNGVFSSFSKKKQKSLYLEPNKPLLFGTKCIILNNNKIKIKLYNKYINNKLWIHDIYNINKAFFLSYFFYEKKYKSFPCPFGVIYKKNIYTYEKIFNKKNYNLKKISLDKILSGKK</sequence>
<dbReference type="EMBL" id="AP013293">
    <property type="protein sequence ID" value="BAO66238.1"/>
    <property type="molecule type" value="Genomic_DNA"/>
</dbReference>
<proteinExistence type="predicted"/>
<dbReference type="PANTHER" id="PTHR48084">
    <property type="entry name" value="2-OXOGLUTARATE OXIDOREDUCTASE SUBUNIT KORB-RELATED"/>
    <property type="match status" value="1"/>
</dbReference>
<dbReference type="Pfam" id="PF02775">
    <property type="entry name" value="TPP_enzyme_C"/>
    <property type="match status" value="1"/>
</dbReference>
<reference evidence="3 4" key="1">
    <citation type="journal article" date="2014" name="ISME J.">
        <title>Swapping symbionts in spittlebugs: evolutionary replacement of a reduced genome symbiont.</title>
        <authorList>
            <person name="Koga R."/>
            <person name="Moran N.A."/>
        </authorList>
    </citation>
    <scope>NUCLEOTIDE SEQUENCE [LARGE SCALE GENOMIC DNA]</scope>
    <source>
        <strain evidence="3 4">PSPU</strain>
    </source>
</reference>
<dbReference type="AlphaFoldDB" id="A0AAD1EX99"/>
<dbReference type="GO" id="GO:0044281">
    <property type="term" value="P:small molecule metabolic process"/>
    <property type="evidence" value="ECO:0007669"/>
    <property type="project" value="UniProtKB-ARBA"/>
</dbReference>
<dbReference type="GO" id="GO:0016625">
    <property type="term" value="F:oxidoreductase activity, acting on the aldehyde or oxo group of donors, iron-sulfur protein as acceptor"/>
    <property type="evidence" value="ECO:0007669"/>
    <property type="project" value="UniProtKB-ARBA"/>
</dbReference>
<gene>
    <name evidence="3" type="primary">korB</name>
    <name evidence="3" type="ORF">SMPSPU_061</name>
</gene>
<dbReference type="InterPro" id="IPR051457">
    <property type="entry name" value="2-oxoacid:Fd_oxidoreductase"/>
</dbReference>
<dbReference type="CDD" id="cd03375">
    <property type="entry name" value="TPP_OGFOR"/>
    <property type="match status" value="1"/>
</dbReference>
<dbReference type="InterPro" id="IPR011766">
    <property type="entry name" value="TPP_enzyme_TPP-bd"/>
</dbReference>
<accession>A0AAD1EX99</accession>
<dbReference type="Gene3D" id="3.40.50.970">
    <property type="match status" value="1"/>
</dbReference>